<dbReference type="GO" id="GO:0016787">
    <property type="term" value="F:hydrolase activity"/>
    <property type="evidence" value="ECO:0007669"/>
    <property type="project" value="UniProtKB-KW"/>
</dbReference>
<protein>
    <submittedName>
        <fullName evidence="1">Alpha/beta hydrolase</fullName>
    </submittedName>
</protein>
<organism evidence="1 2">
    <name type="scientific">Hydrogenophaga taeniospiralis CCUG 15921</name>
    <dbReference type="NCBI Taxonomy" id="1281780"/>
    <lineage>
        <taxon>Bacteria</taxon>
        <taxon>Pseudomonadati</taxon>
        <taxon>Pseudomonadota</taxon>
        <taxon>Betaproteobacteria</taxon>
        <taxon>Burkholderiales</taxon>
        <taxon>Comamonadaceae</taxon>
        <taxon>Hydrogenophaga</taxon>
    </lineage>
</organism>
<dbReference type="Gene3D" id="3.40.50.1820">
    <property type="entry name" value="alpha/beta hydrolase"/>
    <property type="match status" value="1"/>
</dbReference>
<dbReference type="EMBL" id="AOGK01000015">
    <property type="protein sequence ID" value="MDG5976868.1"/>
    <property type="molecule type" value="Genomic_DNA"/>
</dbReference>
<evidence type="ECO:0000313" key="2">
    <source>
        <dbReference type="Proteomes" id="UP001152876"/>
    </source>
</evidence>
<dbReference type="Proteomes" id="UP001152876">
    <property type="component" value="Unassembled WGS sequence"/>
</dbReference>
<reference evidence="1" key="1">
    <citation type="submission" date="2013-01" db="EMBL/GenBank/DDBJ databases">
        <title>Genome draft of Hydrogenophaga taeniospiralis 2K1.</title>
        <authorList>
            <person name="Gomila M."/>
            <person name="Lalucat J."/>
        </authorList>
    </citation>
    <scope>NUCLEOTIDE SEQUENCE</scope>
    <source>
        <strain evidence="1">CCUG 15921</strain>
    </source>
</reference>
<dbReference type="InterPro" id="IPR029058">
    <property type="entry name" value="AB_hydrolase_fold"/>
</dbReference>
<name>A0A9X4NS78_9BURK</name>
<dbReference type="OrthoDB" id="8562572at2"/>
<keyword evidence="2" id="KW-1185">Reference proteome</keyword>
<sequence length="112" mass="12396">MRHNLLAQMLHSEAAVDALAMEIQWRGCLNTWFRSKPFSRSGALTPALDAYSGATMEIWAEHDVTAAPHEMEDRPMRGGSARKRLIVGGAGHWIMHESPTTAMLMKNGFCGD</sequence>
<comment type="caution">
    <text evidence="1">The sequence shown here is derived from an EMBL/GenBank/DDBJ whole genome shotgun (WGS) entry which is preliminary data.</text>
</comment>
<dbReference type="SUPFAM" id="SSF53474">
    <property type="entry name" value="alpha/beta-Hydrolases"/>
    <property type="match status" value="1"/>
</dbReference>
<dbReference type="RefSeq" id="WP_068174352.1">
    <property type="nucleotide sequence ID" value="NZ_AOGK01000015.1"/>
</dbReference>
<keyword evidence="1" id="KW-0378">Hydrolase</keyword>
<accession>A0A9X4NS78</accession>
<dbReference type="AlphaFoldDB" id="A0A9X4NS78"/>
<proteinExistence type="predicted"/>
<evidence type="ECO:0000313" key="1">
    <source>
        <dbReference type="EMBL" id="MDG5976868.1"/>
    </source>
</evidence>
<gene>
    <name evidence="1" type="ORF">H010_16499</name>
</gene>